<dbReference type="PANTHER" id="PTHR10131:SF159">
    <property type="entry name" value="RING-TYPE DOMAIN-CONTAINING PROTEIN"/>
    <property type="match status" value="1"/>
</dbReference>
<evidence type="ECO:0000256" key="1">
    <source>
        <dbReference type="ARBA" id="ARBA00022723"/>
    </source>
</evidence>
<keyword evidence="5" id="KW-0175">Coiled coil</keyword>
<feature type="transmembrane region" description="Helical" evidence="6">
    <location>
        <begin position="267"/>
        <end position="293"/>
    </location>
</feature>
<dbReference type="Gene3D" id="3.30.40.10">
    <property type="entry name" value="Zinc/RING finger domain, C3HC4 (zinc finger)"/>
    <property type="match status" value="2"/>
</dbReference>
<sequence>MMSNRRATNSAVSTANYLYLNEDSIPDELKCTICQEPFINPFNGTKCGHTFCESCIDNWFRHNSSCPTCRATTQFVPVTSRAILGQLDRLLVRCRQCNNGNIQRGNLADHIKSQCPHTVVKCKAADLKCQWQGNREQSVQHAAVCPLLQIRPAIEEMRADLAAQAEQLRIFMDEVRDQFNRLERQQQTSSSKQVNINSKGTRVEEMTEQERFNIVNNDLRHARHSEPDRKIFSTPPTTKPNLPIHTVENIQQSDRCEGPDCRSGPNLVGPIIGIVCGVVVSALLGAFLIWFYFKQKSRQKEKQISKIPEIKSVEHPSLYTDTISTTDNLSRTYSMNSHYYEKIH</sequence>
<keyword evidence="6" id="KW-0812">Transmembrane</keyword>
<proteinExistence type="predicted"/>
<dbReference type="PROSITE" id="PS50145">
    <property type="entry name" value="ZF_TRAF"/>
    <property type="match status" value="1"/>
</dbReference>
<dbReference type="InterPro" id="IPR017907">
    <property type="entry name" value="Znf_RING_CS"/>
</dbReference>
<evidence type="ECO:0000256" key="3">
    <source>
        <dbReference type="ARBA" id="ARBA00022833"/>
    </source>
</evidence>
<evidence type="ECO:0008006" key="11">
    <source>
        <dbReference type="Google" id="ProtNLM"/>
    </source>
</evidence>
<dbReference type="InterPro" id="IPR001293">
    <property type="entry name" value="Znf_TRAF"/>
</dbReference>
<name>A0A814TDY1_ADIRI</name>
<protein>
    <recommendedName>
        <fullName evidence="11">RING-type domain-containing protein</fullName>
    </recommendedName>
</protein>
<dbReference type="Pfam" id="PF13923">
    <property type="entry name" value="zf-C3HC4_2"/>
    <property type="match status" value="1"/>
</dbReference>
<feature type="coiled-coil region" evidence="5">
    <location>
        <begin position="154"/>
        <end position="185"/>
    </location>
</feature>
<dbReference type="Proteomes" id="UP000663828">
    <property type="component" value="Unassembled WGS sequence"/>
</dbReference>
<evidence type="ECO:0000259" key="8">
    <source>
        <dbReference type="PROSITE" id="PS50145"/>
    </source>
</evidence>
<evidence type="ECO:0000256" key="2">
    <source>
        <dbReference type="ARBA" id="ARBA00022771"/>
    </source>
</evidence>
<dbReference type="PANTHER" id="PTHR10131">
    <property type="entry name" value="TNF RECEPTOR ASSOCIATED FACTOR"/>
    <property type="match status" value="1"/>
</dbReference>
<keyword evidence="6" id="KW-0472">Membrane</keyword>
<organism evidence="9 10">
    <name type="scientific">Adineta ricciae</name>
    <name type="common">Rotifer</name>
    <dbReference type="NCBI Taxonomy" id="249248"/>
    <lineage>
        <taxon>Eukaryota</taxon>
        <taxon>Metazoa</taxon>
        <taxon>Spiralia</taxon>
        <taxon>Gnathifera</taxon>
        <taxon>Rotifera</taxon>
        <taxon>Eurotatoria</taxon>
        <taxon>Bdelloidea</taxon>
        <taxon>Adinetida</taxon>
        <taxon>Adinetidae</taxon>
        <taxon>Adineta</taxon>
    </lineage>
</organism>
<dbReference type="EMBL" id="CAJNOR010001540">
    <property type="protein sequence ID" value="CAF1160518.1"/>
    <property type="molecule type" value="Genomic_DNA"/>
</dbReference>
<feature type="domain" description="TRAF-type" evidence="8">
    <location>
        <begin position="92"/>
        <end position="129"/>
    </location>
</feature>
<dbReference type="AlphaFoldDB" id="A0A814TDY1"/>
<dbReference type="SUPFAM" id="SSF57850">
    <property type="entry name" value="RING/U-box"/>
    <property type="match status" value="1"/>
</dbReference>
<keyword evidence="2 4" id="KW-0863">Zinc-finger</keyword>
<comment type="caution">
    <text evidence="9">The sequence shown here is derived from an EMBL/GenBank/DDBJ whole genome shotgun (WGS) entry which is preliminary data.</text>
</comment>
<evidence type="ECO:0000313" key="10">
    <source>
        <dbReference type="Proteomes" id="UP000663828"/>
    </source>
</evidence>
<dbReference type="PROSITE" id="PS00518">
    <property type="entry name" value="ZF_RING_1"/>
    <property type="match status" value="1"/>
</dbReference>
<dbReference type="GO" id="GO:0008270">
    <property type="term" value="F:zinc ion binding"/>
    <property type="evidence" value="ECO:0007669"/>
    <property type="project" value="UniProtKB-KW"/>
</dbReference>
<keyword evidence="1 4" id="KW-0479">Metal-binding</keyword>
<keyword evidence="10" id="KW-1185">Reference proteome</keyword>
<evidence type="ECO:0000313" key="9">
    <source>
        <dbReference type="EMBL" id="CAF1160518.1"/>
    </source>
</evidence>
<dbReference type="SMART" id="SM00184">
    <property type="entry name" value="RING"/>
    <property type="match status" value="1"/>
</dbReference>
<reference evidence="9" key="1">
    <citation type="submission" date="2021-02" db="EMBL/GenBank/DDBJ databases">
        <authorList>
            <person name="Nowell W R."/>
        </authorList>
    </citation>
    <scope>NUCLEOTIDE SEQUENCE</scope>
</reference>
<accession>A0A814TDY1</accession>
<evidence type="ECO:0000256" key="5">
    <source>
        <dbReference type="SAM" id="Coils"/>
    </source>
</evidence>
<dbReference type="PROSITE" id="PS50089">
    <property type="entry name" value="ZF_RING_2"/>
    <property type="match status" value="1"/>
</dbReference>
<evidence type="ECO:0000259" key="7">
    <source>
        <dbReference type="PROSITE" id="PS50089"/>
    </source>
</evidence>
<feature type="zinc finger region" description="TRAF-type" evidence="4">
    <location>
        <begin position="92"/>
        <end position="129"/>
    </location>
</feature>
<evidence type="ECO:0000256" key="4">
    <source>
        <dbReference type="PROSITE-ProRule" id="PRU00207"/>
    </source>
</evidence>
<feature type="domain" description="RING-type" evidence="7">
    <location>
        <begin position="31"/>
        <end position="70"/>
    </location>
</feature>
<dbReference type="InterPro" id="IPR013083">
    <property type="entry name" value="Znf_RING/FYVE/PHD"/>
</dbReference>
<dbReference type="SUPFAM" id="SSF49599">
    <property type="entry name" value="TRAF domain-like"/>
    <property type="match status" value="1"/>
</dbReference>
<keyword evidence="3 4" id="KW-0862">Zinc</keyword>
<dbReference type="InterPro" id="IPR001841">
    <property type="entry name" value="Znf_RING"/>
</dbReference>
<gene>
    <name evidence="9" type="ORF">XAT740_LOCUS21455</name>
</gene>
<keyword evidence="6" id="KW-1133">Transmembrane helix</keyword>
<evidence type="ECO:0000256" key="6">
    <source>
        <dbReference type="SAM" id="Phobius"/>
    </source>
</evidence>